<feature type="compositionally biased region" description="Basic and acidic residues" evidence="1">
    <location>
        <begin position="579"/>
        <end position="591"/>
    </location>
</feature>
<dbReference type="InterPro" id="IPR001357">
    <property type="entry name" value="BRCT_dom"/>
</dbReference>
<feature type="compositionally biased region" description="Polar residues" evidence="1">
    <location>
        <begin position="274"/>
        <end position="284"/>
    </location>
</feature>
<dbReference type="AlphaFoldDB" id="A0A9Q9DTM1"/>
<dbReference type="SMART" id="SM00292">
    <property type="entry name" value="BRCT"/>
    <property type="match status" value="1"/>
</dbReference>
<feature type="compositionally biased region" description="Polar residues" evidence="1">
    <location>
        <begin position="158"/>
        <end position="194"/>
    </location>
</feature>
<feature type="compositionally biased region" description="Polar residues" evidence="1">
    <location>
        <begin position="233"/>
        <end position="242"/>
    </location>
</feature>
<sequence length="601" mass="64944">MWTLSTSLVGAAGSNEFSLQNEGTAHIVGSANSSNVEVVRVLNPDTQRELGRMVVGPFGVKLEAITDKLIITPGQSHAASPSSAKFELQPRNDSHSEAIFLRHGDVLHFPSSKSNLMCQWTDSEIQVNSSAAPYRGVVQTPEDETEDESLDKSPAAVVTQNRNSGPRATPQLSHQQSLVIQETPTAARVNSASNCPPADINPSDFAYDTRGPVKDTSLPSREPEAELEPVPETFSTARTGESQGKGPAPQSANGPSPADAPATRLVASKDGLSLGTTSKTSPQVQIPPRSARKRSTSAVKEGSESEHDALASAPKRAKTGKNEEARDARLSSVDTASQKSSRKGKKRRTEALDEAEEHALTRSPLSTQQSTHASTEAYDGPTPKVASSNSTITKSSQAVKFLKKQGGVYVEKLTDDFNILCVRDGELQKKTKVLYAIARGIPIVTDMWLLDSAKEGRILPLSGYKPSTSKQEAEWKFTFDNVFGQPQTPFEGYNIHFTKSLKAVYESFSEVAAVCKAAGANNVTSTRMNTTGDNIVLANNYDDDLEAQKLMKDGVTCYTKDLFTYSIFRGSVDLESDEFKIKAPDDSTPSKEKKKRGRKST</sequence>
<dbReference type="EMBL" id="CP089277">
    <property type="protein sequence ID" value="USP78160.1"/>
    <property type="molecule type" value="Genomic_DNA"/>
</dbReference>
<proteinExistence type="predicted"/>
<accession>A0A9Q9DTM1</accession>
<dbReference type="VEuPathDB" id="FungiDB:yc1106_05434"/>
<evidence type="ECO:0000313" key="4">
    <source>
        <dbReference type="Proteomes" id="UP001056012"/>
    </source>
</evidence>
<dbReference type="Proteomes" id="UP001056012">
    <property type="component" value="Chromosome 4"/>
</dbReference>
<dbReference type="PROSITE" id="PS50172">
    <property type="entry name" value="BRCT"/>
    <property type="match status" value="1"/>
</dbReference>
<dbReference type="SUPFAM" id="SSF52113">
    <property type="entry name" value="BRCT domain"/>
    <property type="match status" value="1"/>
</dbReference>
<feature type="compositionally biased region" description="Basic and acidic residues" evidence="1">
    <location>
        <begin position="320"/>
        <end position="329"/>
    </location>
</feature>
<feature type="region of interest" description="Disordered" evidence="1">
    <location>
        <begin position="579"/>
        <end position="601"/>
    </location>
</feature>
<dbReference type="Gene3D" id="3.40.50.10190">
    <property type="entry name" value="BRCT domain"/>
    <property type="match status" value="2"/>
</dbReference>
<feature type="compositionally biased region" description="Polar residues" evidence="1">
    <location>
        <begin position="363"/>
        <end position="374"/>
    </location>
</feature>
<organism evidence="3 4">
    <name type="scientific">Curvularia clavata</name>
    <dbReference type="NCBI Taxonomy" id="95742"/>
    <lineage>
        <taxon>Eukaryota</taxon>
        <taxon>Fungi</taxon>
        <taxon>Dikarya</taxon>
        <taxon>Ascomycota</taxon>
        <taxon>Pezizomycotina</taxon>
        <taxon>Dothideomycetes</taxon>
        <taxon>Pleosporomycetidae</taxon>
        <taxon>Pleosporales</taxon>
        <taxon>Pleosporineae</taxon>
        <taxon>Pleosporaceae</taxon>
        <taxon>Curvularia</taxon>
    </lineage>
</organism>
<dbReference type="CDD" id="cd17744">
    <property type="entry name" value="BRCT_MDC1_rpt1"/>
    <property type="match status" value="1"/>
</dbReference>
<feature type="domain" description="BRCT" evidence="2">
    <location>
        <begin position="373"/>
        <end position="466"/>
    </location>
</feature>
<evidence type="ECO:0000313" key="3">
    <source>
        <dbReference type="EMBL" id="USP78160.1"/>
    </source>
</evidence>
<name>A0A9Q9DTM1_CURCL</name>
<dbReference type="Pfam" id="PF00533">
    <property type="entry name" value="BRCT"/>
    <property type="match status" value="1"/>
</dbReference>
<feature type="region of interest" description="Disordered" evidence="1">
    <location>
        <begin position="131"/>
        <end position="391"/>
    </location>
</feature>
<feature type="compositionally biased region" description="Basic residues" evidence="1">
    <location>
        <begin position="592"/>
        <end position="601"/>
    </location>
</feature>
<reference evidence="3" key="1">
    <citation type="submission" date="2021-12" db="EMBL/GenBank/DDBJ databases">
        <title>Curvularia clavata genome.</title>
        <authorList>
            <person name="Cao Y."/>
        </authorList>
    </citation>
    <scope>NUCLEOTIDE SEQUENCE</scope>
    <source>
        <strain evidence="3">Yc1106</strain>
    </source>
</reference>
<evidence type="ECO:0000256" key="1">
    <source>
        <dbReference type="SAM" id="MobiDB-lite"/>
    </source>
</evidence>
<protein>
    <recommendedName>
        <fullName evidence="2">BRCT domain-containing protein</fullName>
    </recommendedName>
</protein>
<dbReference type="InterPro" id="IPR036420">
    <property type="entry name" value="BRCT_dom_sf"/>
</dbReference>
<gene>
    <name evidence="3" type="ORF">yc1106_05434</name>
</gene>
<dbReference type="OrthoDB" id="342264at2759"/>
<keyword evidence="4" id="KW-1185">Reference proteome</keyword>
<evidence type="ECO:0000259" key="2">
    <source>
        <dbReference type="PROSITE" id="PS50172"/>
    </source>
</evidence>